<dbReference type="SUPFAM" id="SSF55729">
    <property type="entry name" value="Acyl-CoA N-acyltransferases (Nat)"/>
    <property type="match status" value="1"/>
</dbReference>
<dbReference type="Pfam" id="PF13302">
    <property type="entry name" value="Acetyltransf_3"/>
    <property type="match status" value="1"/>
</dbReference>
<dbReference type="PANTHER" id="PTHR43441">
    <property type="entry name" value="RIBOSOMAL-PROTEIN-SERINE ACETYLTRANSFERASE"/>
    <property type="match status" value="1"/>
</dbReference>
<sequence>MNVEHTDTPLQIETGRLYLRAPHAGEDARIVNEAIRESHDELKRWLPFAQEVPTLSETEENLKRAQELYVTGESFRYLIFLRDTGTFVGTVSLFGIDWDVRKAAVGYWLHTAYTGHGYMSEAVEAIVRFGFSHFGFNRIEIQCESTNEGSRMIPERLGFRLEGTLRNEDLSADGQRLTDTAVYGILPGELIPEAP</sequence>
<keyword evidence="3" id="KW-1185">Reference proteome</keyword>
<dbReference type="RefSeq" id="WP_255177555.1">
    <property type="nucleotide sequence ID" value="NZ_CP101462.1"/>
</dbReference>
<dbReference type="InterPro" id="IPR016181">
    <property type="entry name" value="Acyl_CoA_acyltransferase"/>
</dbReference>
<evidence type="ECO:0000313" key="3">
    <source>
        <dbReference type="Proteomes" id="UP001060325"/>
    </source>
</evidence>
<dbReference type="Gene3D" id="3.40.630.30">
    <property type="match status" value="1"/>
</dbReference>
<dbReference type="InterPro" id="IPR000182">
    <property type="entry name" value="GNAT_dom"/>
</dbReference>
<protein>
    <submittedName>
        <fullName evidence="2">GNAT family N-acetyltransferase</fullName>
    </submittedName>
</protein>
<dbReference type="Proteomes" id="UP001060325">
    <property type="component" value="Chromosome"/>
</dbReference>
<evidence type="ECO:0000313" key="2">
    <source>
        <dbReference type="EMBL" id="UTT43129.1"/>
    </source>
</evidence>
<dbReference type="PROSITE" id="PS51186">
    <property type="entry name" value="GNAT"/>
    <property type="match status" value="1"/>
</dbReference>
<organism evidence="2 3">
    <name type="scientific">Exiguobacterium aurantiacum</name>
    <dbReference type="NCBI Taxonomy" id="33987"/>
    <lineage>
        <taxon>Bacteria</taxon>
        <taxon>Bacillati</taxon>
        <taxon>Bacillota</taxon>
        <taxon>Bacilli</taxon>
        <taxon>Bacillales</taxon>
        <taxon>Bacillales Family XII. Incertae Sedis</taxon>
        <taxon>Exiguobacterium</taxon>
    </lineage>
</organism>
<reference evidence="2" key="1">
    <citation type="submission" date="2022-07" db="EMBL/GenBank/DDBJ databases">
        <title>Complete genome of CX2.</title>
        <authorList>
            <person name="Cao G."/>
        </authorList>
    </citation>
    <scope>NUCLEOTIDE SEQUENCE</scope>
    <source>
        <strain evidence="2">CX2</strain>
    </source>
</reference>
<proteinExistence type="predicted"/>
<gene>
    <name evidence="2" type="ORF">NMQ00_01130</name>
</gene>
<dbReference type="EMBL" id="CP101462">
    <property type="protein sequence ID" value="UTT43129.1"/>
    <property type="molecule type" value="Genomic_DNA"/>
</dbReference>
<accession>A0ABY5FP02</accession>
<feature type="domain" description="N-acetyltransferase" evidence="1">
    <location>
        <begin position="33"/>
        <end position="189"/>
    </location>
</feature>
<dbReference type="PANTHER" id="PTHR43441:SF3">
    <property type="entry name" value="ACETYLTRANSFERASE"/>
    <property type="match status" value="1"/>
</dbReference>
<evidence type="ECO:0000259" key="1">
    <source>
        <dbReference type="PROSITE" id="PS51186"/>
    </source>
</evidence>
<name>A0ABY5FP02_9BACL</name>
<dbReference type="InterPro" id="IPR051908">
    <property type="entry name" value="Ribosomal_N-acetyltransferase"/>
</dbReference>